<name>G8YCJ0_PICSO</name>
<dbReference type="PANTHER" id="PTHR21445">
    <property type="entry name" value="ENDONUCLEASE IV ENDODEOXYRIBONUCLEASE IV"/>
    <property type="match status" value="1"/>
</dbReference>
<sequence>MAKKSAANGAKAFKYERNRETPFKFGAHVGMSGGISNAVLNAMDIGANSFALFLKSPRKWVSPDIKDEEAEKFKSLCQTYGYNTRTDILPHGSYFINLANPDKEKEEKAFGSFLDDLKRCEKLDIGLYNFHPGSRLDGDHDEALARLAKNINRAIKETKFVKIVIENMAGHGNLIGSDLQDIKKVIDMVEDKSRVGVCIDTCHSFAAGYDVSTEEGFTKFWKLFEETIGWNYLSAIHLNDSKAPLGDNRDLHQKLGYGFLGLEPFLIIANNKKLQNIPVVLETPVQGDDSVYGEEIKLLEWLQGRSLDDPLFLAKKDELAKLGEKERAEQSKKSQAKASKKSKVSKKRQAGNILEATIIKKIK</sequence>
<dbReference type="GO" id="GO:0006284">
    <property type="term" value="P:base-excision repair"/>
    <property type="evidence" value="ECO:0007669"/>
    <property type="project" value="TreeGrafter"/>
</dbReference>
<evidence type="ECO:0000256" key="1">
    <source>
        <dbReference type="ARBA" id="ARBA00001947"/>
    </source>
</evidence>
<keyword evidence="8" id="KW-0234">DNA repair</keyword>
<dbReference type="GO" id="GO:0005739">
    <property type="term" value="C:mitochondrion"/>
    <property type="evidence" value="ECO:0007669"/>
    <property type="project" value="TreeGrafter"/>
</dbReference>
<evidence type="ECO:0000313" key="11">
    <source>
        <dbReference type="EMBL" id="CCE82671.1"/>
    </source>
</evidence>
<dbReference type="FunCoup" id="G8YCJ0">
    <property type="interactions" value="96"/>
</dbReference>
<dbReference type="PROSITE" id="PS00729">
    <property type="entry name" value="AP_NUCLEASE_F2_1"/>
    <property type="match status" value="1"/>
</dbReference>
<dbReference type="InterPro" id="IPR018246">
    <property type="entry name" value="AP_endonuc_F2_Zn_BS"/>
</dbReference>
<dbReference type="SMART" id="SM00518">
    <property type="entry name" value="AP2Ec"/>
    <property type="match status" value="1"/>
</dbReference>
<keyword evidence="5" id="KW-0227">DNA damage</keyword>
<dbReference type="HAMAP" id="MF_00152">
    <property type="entry name" value="Nfo"/>
    <property type="match status" value="1"/>
</dbReference>
<dbReference type="GO" id="GO:0005634">
    <property type="term" value="C:nucleus"/>
    <property type="evidence" value="ECO:0007669"/>
    <property type="project" value="TreeGrafter"/>
</dbReference>
<dbReference type="GO" id="GO:0003677">
    <property type="term" value="F:DNA binding"/>
    <property type="evidence" value="ECO:0007669"/>
    <property type="project" value="InterPro"/>
</dbReference>
<dbReference type="Gene3D" id="3.20.20.150">
    <property type="entry name" value="Divalent-metal-dependent TIM barrel enzymes"/>
    <property type="match status" value="1"/>
</dbReference>
<dbReference type="FunFam" id="3.20.20.150:FF:000001">
    <property type="entry name" value="Probable endonuclease 4"/>
    <property type="match status" value="1"/>
</dbReference>
<dbReference type="GO" id="GO:0003906">
    <property type="term" value="F:DNA-(apurinic or apyrimidinic site) endonuclease activity"/>
    <property type="evidence" value="ECO:0007669"/>
    <property type="project" value="TreeGrafter"/>
</dbReference>
<dbReference type="PROSITE" id="PS00731">
    <property type="entry name" value="AP_NUCLEASE_F2_3"/>
    <property type="match status" value="1"/>
</dbReference>
<proteinExistence type="inferred from homology"/>
<comment type="similarity">
    <text evidence="2">Belongs to the AP endonuclease 2 family.</text>
</comment>
<dbReference type="OMA" id="HPGSHLR"/>
<dbReference type="PANTHER" id="PTHR21445:SF0">
    <property type="entry name" value="APURINIC-APYRIMIDINIC ENDONUCLEASE"/>
    <property type="match status" value="1"/>
</dbReference>
<evidence type="ECO:0000256" key="9">
    <source>
        <dbReference type="SAM" id="MobiDB-lite"/>
    </source>
</evidence>
<keyword evidence="4" id="KW-0479">Metal-binding</keyword>
<evidence type="ECO:0000256" key="4">
    <source>
        <dbReference type="ARBA" id="ARBA00022723"/>
    </source>
</evidence>
<comment type="cofactor">
    <cofactor evidence="1">
        <name>Zn(2+)</name>
        <dbReference type="ChEBI" id="CHEBI:29105"/>
    </cofactor>
</comment>
<evidence type="ECO:0000313" key="12">
    <source>
        <dbReference type="Proteomes" id="UP000005222"/>
    </source>
</evidence>
<dbReference type="AlphaFoldDB" id="G8YCJ0"/>
<protein>
    <recommendedName>
        <fullName evidence="3">Apurinic-apyrimidinic endonuclease 1</fullName>
    </recommendedName>
</protein>
<dbReference type="InParanoid" id="G8YCJ0"/>
<evidence type="ECO:0000256" key="8">
    <source>
        <dbReference type="ARBA" id="ARBA00023204"/>
    </source>
</evidence>
<dbReference type="GO" id="GO:0008081">
    <property type="term" value="F:phosphoric diester hydrolase activity"/>
    <property type="evidence" value="ECO:0007669"/>
    <property type="project" value="TreeGrafter"/>
</dbReference>
<accession>G8YCJ0</accession>
<dbReference type="Proteomes" id="UP000005222">
    <property type="component" value="Chromosome J"/>
</dbReference>
<evidence type="ECO:0000256" key="7">
    <source>
        <dbReference type="ARBA" id="ARBA00022833"/>
    </source>
</evidence>
<feature type="region of interest" description="Disordered" evidence="9">
    <location>
        <begin position="324"/>
        <end position="348"/>
    </location>
</feature>
<reference evidence="11 12" key="1">
    <citation type="journal article" date="2012" name="G3 (Bethesda)">
        <title>Pichia sorbitophila, an interspecies yeast hybrid reveals early steps of genome resolution following polyploidization.</title>
        <authorList>
            <person name="Leh Louis V."/>
            <person name="Despons L."/>
            <person name="Friedrich A."/>
            <person name="Martin T."/>
            <person name="Durrens P."/>
            <person name="Casaregola S."/>
            <person name="Neuveglise C."/>
            <person name="Fairhead C."/>
            <person name="Marck C."/>
            <person name="Cruz J.A."/>
            <person name="Straub M.L."/>
            <person name="Kugler V."/>
            <person name="Sacerdot C."/>
            <person name="Uzunov Z."/>
            <person name="Thierry A."/>
            <person name="Weiss S."/>
            <person name="Bleykasten C."/>
            <person name="De Montigny J."/>
            <person name="Jacques N."/>
            <person name="Jung P."/>
            <person name="Lemaire M."/>
            <person name="Mallet S."/>
            <person name="Morel G."/>
            <person name="Richard G.F."/>
            <person name="Sarkar A."/>
            <person name="Savel G."/>
            <person name="Schacherer J."/>
            <person name="Seret M.L."/>
            <person name="Talla E."/>
            <person name="Samson G."/>
            <person name="Jubin C."/>
            <person name="Poulain J."/>
            <person name="Vacherie B."/>
            <person name="Barbe V."/>
            <person name="Pelletier E."/>
            <person name="Sherman D.J."/>
            <person name="Westhof E."/>
            <person name="Weissenbach J."/>
            <person name="Baret P.V."/>
            <person name="Wincker P."/>
            <person name="Gaillardin C."/>
            <person name="Dujon B."/>
            <person name="Souciet J.L."/>
        </authorList>
    </citation>
    <scope>NUCLEOTIDE SEQUENCE [LARGE SCALE GENOMIC DNA]</scope>
    <source>
        <strain evidence="12">ATCC MYA-4447 / BCRC 22081 / CBS 7064 / NBRC 10061 / NRRL Y-12695</strain>
    </source>
</reference>
<evidence type="ECO:0000256" key="2">
    <source>
        <dbReference type="ARBA" id="ARBA00005340"/>
    </source>
</evidence>
<dbReference type="STRING" id="559304.G8YCJ0"/>
<dbReference type="EMBL" id="FO082050">
    <property type="protein sequence ID" value="CCE82671.1"/>
    <property type="molecule type" value="Genomic_DNA"/>
</dbReference>
<dbReference type="SUPFAM" id="SSF51658">
    <property type="entry name" value="Xylose isomerase-like"/>
    <property type="match status" value="1"/>
</dbReference>
<dbReference type="PROSITE" id="PS51432">
    <property type="entry name" value="AP_NUCLEASE_F2_4"/>
    <property type="match status" value="1"/>
</dbReference>
<feature type="domain" description="Xylose isomerase-like TIM barrel" evidence="10">
    <location>
        <begin position="42"/>
        <end position="299"/>
    </location>
</feature>
<feature type="compositionally biased region" description="Basic residues" evidence="9">
    <location>
        <begin position="334"/>
        <end position="348"/>
    </location>
</feature>
<dbReference type="OrthoDB" id="7663182at2759"/>
<evidence type="ECO:0000256" key="6">
    <source>
        <dbReference type="ARBA" id="ARBA00022801"/>
    </source>
</evidence>
<dbReference type="GO" id="GO:0008270">
    <property type="term" value="F:zinc ion binding"/>
    <property type="evidence" value="ECO:0007669"/>
    <property type="project" value="InterPro"/>
</dbReference>
<evidence type="ECO:0000259" key="10">
    <source>
        <dbReference type="Pfam" id="PF01261"/>
    </source>
</evidence>
<dbReference type="InterPro" id="IPR001719">
    <property type="entry name" value="AP_endonuc_2"/>
</dbReference>
<organism evidence="11 12">
    <name type="scientific">Pichia sorbitophila (strain ATCC MYA-4447 / BCRC 22081 / CBS 7064 / NBRC 10061 / NRRL Y-12695)</name>
    <name type="common">Hybrid yeast</name>
    <dbReference type="NCBI Taxonomy" id="559304"/>
    <lineage>
        <taxon>Eukaryota</taxon>
        <taxon>Fungi</taxon>
        <taxon>Dikarya</taxon>
        <taxon>Ascomycota</taxon>
        <taxon>Saccharomycotina</taxon>
        <taxon>Pichiomycetes</taxon>
        <taxon>Debaryomycetaceae</taxon>
        <taxon>Millerozyma</taxon>
    </lineage>
</organism>
<dbReference type="NCBIfam" id="NF002199">
    <property type="entry name" value="PRK01060.1-4"/>
    <property type="match status" value="1"/>
</dbReference>
<dbReference type="InterPro" id="IPR013022">
    <property type="entry name" value="Xyl_isomerase-like_TIM-brl"/>
</dbReference>
<keyword evidence="6" id="KW-0378">Hydrolase</keyword>
<dbReference type="eggNOG" id="KOG3997">
    <property type="taxonomic scope" value="Eukaryota"/>
</dbReference>
<dbReference type="Pfam" id="PF01261">
    <property type="entry name" value="AP_endonuc_2"/>
    <property type="match status" value="1"/>
</dbReference>
<dbReference type="InterPro" id="IPR036237">
    <property type="entry name" value="Xyl_isomerase-like_sf"/>
</dbReference>
<keyword evidence="12" id="KW-1185">Reference proteome</keyword>
<evidence type="ECO:0000256" key="3">
    <source>
        <dbReference type="ARBA" id="ARBA00021759"/>
    </source>
</evidence>
<gene>
    <name evidence="11" type="primary">Piso0_002407</name>
    <name evidence="11" type="ORF">GNLVRS01_PISO0J11317g</name>
</gene>
<dbReference type="PROSITE" id="PS00730">
    <property type="entry name" value="AP_NUCLEASE_F2_2"/>
    <property type="match status" value="1"/>
</dbReference>
<dbReference type="HOGENOM" id="CLU_025885_1_0_1"/>
<keyword evidence="7" id="KW-0862">Zinc</keyword>
<evidence type="ECO:0000256" key="5">
    <source>
        <dbReference type="ARBA" id="ARBA00022763"/>
    </source>
</evidence>
<dbReference type="NCBIfam" id="TIGR00587">
    <property type="entry name" value="nfo"/>
    <property type="match status" value="1"/>
</dbReference>
<dbReference type="CDD" id="cd00019">
    <property type="entry name" value="AP2Ec"/>
    <property type="match status" value="1"/>
</dbReference>